<dbReference type="EMBL" id="LAZR01042379">
    <property type="protein sequence ID" value="KKL09669.1"/>
    <property type="molecule type" value="Genomic_DNA"/>
</dbReference>
<reference evidence="2" key="1">
    <citation type="journal article" date="2015" name="Nature">
        <title>Complex archaea that bridge the gap between prokaryotes and eukaryotes.</title>
        <authorList>
            <person name="Spang A."/>
            <person name="Saw J.H."/>
            <person name="Jorgensen S.L."/>
            <person name="Zaremba-Niedzwiedzka K."/>
            <person name="Martijn J."/>
            <person name="Lind A.E."/>
            <person name="van Eijk R."/>
            <person name="Schleper C."/>
            <person name="Guy L."/>
            <person name="Ettema T.J."/>
        </authorList>
    </citation>
    <scope>NUCLEOTIDE SEQUENCE</scope>
</reference>
<gene>
    <name evidence="2" type="ORF">LCGC14_2563550</name>
</gene>
<comment type="caution">
    <text evidence="2">The sequence shown here is derived from an EMBL/GenBank/DDBJ whole genome shotgun (WGS) entry which is preliminary data.</text>
</comment>
<evidence type="ECO:0000256" key="1">
    <source>
        <dbReference type="SAM" id="MobiDB-lite"/>
    </source>
</evidence>
<name>A0A0F9AJ71_9ZZZZ</name>
<feature type="region of interest" description="Disordered" evidence="1">
    <location>
        <begin position="25"/>
        <end position="44"/>
    </location>
</feature>
<evidence type="ECO:0000313" key="2">
    <source>
        <dbReference type="EMBL" id="KKL09669.1"/>
    </source>
</evidence>
<protein>
    <submittedName>
        <fullName evidence="2">Uncharacterized protein</fullName>
    </submittedName>
</protein>
<organism evidence="2">
    <name type="scientific">marine sediment metagenome</name>
    <dbReference type="NCBI Taxonomy" id="412755"/>
    <lineage>
        <taxon>unclassified sequences</taxon>
        <taxon>metagenomes</taxon>
        <taxon>ecological metagenomes</taxon>
    </lineage>
</organism>
<accession>A0A0F9AJ71</accession>
<proteinExistence type="predicted"/>
<sequence length="108" mass="11671">MATFTVTIPDDILAEALAAATAINQRQPANQRQPEPLAFGDPEATDTIVQPLQNLIIGNIQQAAAIATDTDVRAKLTDLAARRATPSPPRKTKRKPLYSRPKLCCPVQ</sequence>
<dbReference type="AlphaFoldDB" id="A0A0F9AJ71"/>
<feature type="region of interest" description="Disordered" evidence="1">
    <location>
        <begin position="79"/>
        <end position="108"/>
    </location>
</feature>